<dbReference type="CDD" id="cd07043">
    <property type="entry name" value="STAS_anti-anti-sigma_factors"/>
    <property type="match status" value="1"/>
</dbReference>
<dbReference type="Pfam" id="PF13466">
    <property type="entry name" value="STAS_2"/>
    <property type="match status" value="1"/>
</dbReference>
<evidence type="ECO:0000259" key="1">
    <source>
        <dbReference type="PROSITE" id="PS50801"/>
    </source>
</evidence>
<dbReference type="EMBL" id="AP021857">
    <property type="protein sequence ID" value="BBO19916.1"/>
    <property type="molecule type" value="Genomic_DNA"/>
</dbReference>
<proteinExistence type="predicted"/>
<dbReference type="SUPFAM" id="SSF52091">
    <property type="entry name" value="SpoIIaa-like"/>
    <property type="match status" value="1"/>
</dbReference>
<dbReference type="PROSITE" id="PS50801">
    <property type="entry name" value="STAS"/>
    <property type="match status" value="1"/>
</dbReference>
<organism evidence="2 3">
    <name type="scientific">Candidatus Desulfobacillus denitrificans</name>
    <dbReference type="NCBI Taxonomy" id="2608985"/>
    <lineage>
        <taxon>Bacteria</taxon>
        <taxon>Pseudomonadati</taxon>
        <taxon>Pseudomonadota</taxon>
        <taxon>Betaproteobacteria</taxon>
        <taxon>Candidatus Desulfobacillus</taxon>
    </lineage>
</organism>
<sequence>MIRDAGDRIEVSGPLTLGKAREMLEAGSALIKRPETVFDLSRVKEVDSSGLTVVFGWVRAAKSQGKTARISNPPQNLLSLAALYGVTELLPLA</sequence>
<dbReference type="InterPro" id="IPR058548">
    <property type="entry name" value="MlaB-like_STAS"/>
</dbReference>
<dbReference type="Gene3D" id="3.30.750.24">
    <property type="entry name" value="STAS domain"/>
    <property type="match status" value="1"/>
</dbReference>
<dbReference type="Proteomes" id="UP000662914">
    <property type="component" value="Chromosome"/>
</dbReference>
<protein>
    <recommendedName>
        <fullName evidence="1">STAS domain-containing protein</fullName>
    </recommendedName>
</protein>
<evidence type="ECO:0000313" key="2">
    <source>
        <dbReference type="EMBL" id="BBO19916.1"/>
    </source>
</evidence>
<name>A0A809RUQ7_9PROT</name>
<dbReference type="AlphaFoldDB" id="A0A809RUQ7"/>
<reference evidence="2" key="1">
    <citation type="journal article" name="DNA Res.">
        <title>The physiological potential of anammox bacteria as revealed by their core genome structure.</title>
        <authorList>
            <person name="Okubo T."/>
            <person name="Toyoda A."/>
            <person name="Fukuhara K."/>
            <person name="Uchiyama I."/>
            <person name="Harigaya Y."/>
            <person name="Kuroiwa M."/>
            <person name="Suzuki T."/>
            <person name="Murakami Y."/>
            <person name="Suwa Y."/>
            <person name="Takami H."/>
        </authorList>
    </citation>
    <scope>NUCLEOTIDE SEQUENCE</scope>
    <source>
        <strain evidence="2">317325-3</strain>
    </source>
</reference>
<gene>
    <name evidence="2" type="ORF">DSYM_06150</name>
</gene>
<dbReference type="InterPro" id="IPR002645">
    <property type="entry name" value="STAS_dom"/>
</dbReference>
<evidence type="ECO:0000313" key="3">
    <source>
        <dbReference type="Proteomes" id="UP000662914"/>
    </source>
</evidence>
<feature type="domain" description="STAS" evidence="1">
    <location>
        <begin position="9"/>
        <end position="93"/>
    </location>
</feature>
<dbReference type="KEGG" id="ddz:DSYM_06150"/>
<accession>A0A809RUQ7</accession>
<dbReference type="InterPro" id="IPR036513">
    <property type="entry name" value="STAS_dom_sf"/>
</dbReference>